<dbReference type="OrthoDB" id="2556568at2759"/>
<feature type="region of interest" description="Disordered" evidence="5">
    <location>
        <begin position="167"/>
        <end position="263"/>
    </location>
</feature>
<proteinExistence type="predicted"/>
<keyword evidence="6" id="KW-0472">Membrane</keyword>
<evidence type="ECO:0000259" key="8">
    <source>
        <dbReference type="Pfam" id="PF05730"/>
    </source>
</evidence>
<evidence type="ECO:0000313" key="10">
    <source>
        <dbReference type="Proteomes" id="UP000019377"/>
    </source>
</evidence>
<dbReference type="RefSeq" id="XP_016294022.1">
    <property type="nucleotide sequence ID" value="XM_016434625.1"/>
</dbReference>
<gene>
    <name evidence="9" type="ORF">PSEUBRA_SCAF13g01969</name>
</gene>
<evidence type="ECO:0000256" key="3">
    <source>
        <dbReference type="ARBA" id="ARBA00022729"/>
    </source>
</evidence>
<feature type="compositionally biased region" description="Low complexity" evidence="5">
    <location>
        <begin position="179"/>
        <end position="207"/>
    </location>
</feature>
<keyword evidence="6" id="KW-0812">Transmembrane</keyword>
<dbReference type="EMBL" id="KI545855">
    <property type="protein sequence ID" value="EST09033.1"/>
    <property type="molecule type" value="Genomic_DNA"/>
</dbReference>
<feature type="signal peptide" evidence="7">
    <location>
        <begin position="1"/>
        <end position="19"/>
    </location>
</feature>
<keyword evidence="6" id="KW-1133">Transmembrane helix</keyword>
<dbReference type="Pfam" id="PF05730">
    <property type="entry name" value="CFEM"/>
    <property type="match status" value="1"/>
</dbReference>
<feature type="region of interest" description="Disordered" evidence="5">
    <location>
        <begin position="47"/>
        <end position="68"/>
    </location>
</feature>
<feature type="transmembrane region" description="Helical" evidence="6">
    <location>
        <begin position="265"/>
        <end position="287"/>
    </location>
</feature>
<evidence type="ECO:0000256" key="6">
    <source>
        <dbReference type="SAM" id="Phobius"/>
    </source>
</evidence>
<dbReference type="AlphaFoldDB" id="V5EYY2"/>
<dbReference type="eggNOG" id="ENOG502R14I">
    <property type="taxonomic scope" value="Eukaryota"/>
</dbReference>
<evidence type="ECO:0000256" key="5">
    <source>
        <dbReference type="SAM" id="MobiDB-lite"/>
    </source>
</evidence>
<dbReference type="GeneID" id="27417232"/>
<evidence type="ECO:0000256" key="7">
    <source>
        <dbReference type="SAM" id="SignalP"/>
    </source>
</evidence>
<comment type="subcellular location">
    <subcellularLocation>
        <location evidence="1">Secreted</location>
    </subcellularLocation>
</comment>
<keyword evidence="2" id="KW-0964">Secreted</keyword>
<dbReference type="InterPro" id="IPR008427">
    <property type="entry name" value="Extracellular_membr_CFEM_dom"/>
</dbReference>
<reference evidence="10" key="1">
    <citation type="journal article" date="2013" name="Genome Announc.">
        <title>Draft genome sequence of Pseudozyma brasiliensis sp. nov. strain GHG001, a high producer of endo-1,4-xylanase isolated from an insect pest of sugarcane.</title>
        <authorList>
            <person name="Oliveira J.V.D.C."/>
            <person name="dos Santos R.A.C."/>
            <person name="Borges T.A."/>
            <person name="Riano-Pachon D.M."/>
            <person name="Goldman G.H."/>
        </authorList>
    </citation>
    <scope>NUCLEOTIDE SEQUENCE [LARGE SCALE GENOMIC DNA]</scope>
    <source>
        <strain evidence="10">GHG001</strain>
    </source>
</reference>
<feature type="chain" id="PRO_5004732553" description="CFEM domain-containing protein" evidence="7">
    <location>
        <begin position="20"/>
        <end position="288"/>
    </location>
</feature>
<dbReference type="STRING" id="1365824.V5EYY2"/>
<feature type="domain" description="CFEM" evidence="8">
    <location>
        <begin position="75"/>
        <end position="134"/>
    </location>
</feature>
<dbReference type="GO" id="GO:0005576">
    <property type="term" value="C:extracellular region"/>
    <property type="evidence" value="ECO:0007669"/>
    <property type="project" value="UniProtKB-SubCell"/>
</dbReference>
<evidence type="ECO:0000313" key="9">
    <source>
        <dbReference type="EMBL" id="EST09033.1"/>
    </source>
</evidence>
<evidence type="ECO:0000256" key="2">
    <source>
        <dbReference type="ARBA" id="ARBA00022525"/>
    </source>
</evidence>
<name>V5EYY2_KALBG</name>
<keyword evidence="10" id="KW-1185">Reference proteome</keyword>
<dbReference type="OMA" id="ACINATC"/>
<keyword evidence="3 7" id="KW-0732">Signal</keyword>
<protein>
    <recommendedName>
        <fullName evidence="8">CFEM domain-containing protein</fullName>
    </recommendedName>
</protein>
<evidence type="ECO:0000256" key="4">
    <source>
        <dbReference type="ARBA" id="ARBA00023157"/>
    </source>
</evidence>
<dbReference type="Proteomes" id="UP000019377">
    <property type="component" value="Unassembled WGS sequence"/>
</dbReference>
<accession>V5EYY2</accession>
<evidence type="ECO:0000256" key="1">
    <source>
        <dbReference type="ARBA" id="ARBA00004613"/>
    </source>
</evidence>
<keyword evidence="4" id="KW-1015">Disulfide bond</keyword>
<organism evidence="9 10">
    <name type="scientific">Kalmanozyma brasiliensis (strain GHG001)</name>
    <name type="common">Yeast</name>
    <name type="synonym">Pseudozyma brasiliensis</name>
    <dbReference type="NCBI Taxonomy" id="1365824"/>
    <lineage>
        <taxon>Eukaryota</taxon>
        <taxon>Fungi</taxon>
        <taxon>Dikarya</taxon>
        <taxon>Basidiomycota</taxon>
        <taxon>Ustilaginomycotina</taxon>
        <taxon>Ustilaginomycetes</taxon>
        <taxon>Ustilaginales</taxon>
        <taxon>Ustilaginaceae</taxon>
        <taxon>Kalmanozyma</taxon>
    </lineage>
</organism>
<dbReference type="HOGENOM" id="CLU_940647_0_0_1"/>
<sequence length="288" mass="27992">MRFTHFLLAFVIVAASAAAAPQPSDDNGSISAPSTGTDAQSIIAASAHSMGTSSDSTDDSDAKDLNPQHGEHNGQCVTACAIQSTAGVGCGNDLTKPDCFCKSESFMDQSFACINATCPQQFHGAAGVISSICSSAGVPSVKIAGYSGTDNLENMPHVSSASAAALTTSMPPGVSGSHATATSSDAPSASTSGTGTSGTGDASDGASNEGTSTYTMPSDVPTNMVPPPGSGSGNGSNGDDQPPAKAPTPAPAPNKSGAAGGRSEAMGAVALAVSVAVLAATAGAWTLF</sequence>